<dbReference type="InterPro" id="IPR048995">
    <property type="entry name" value="STL11/RBM22-like_N"/>
</dbReference>
<evidence type="ECO:0000256" key="3">
    <source>
        <dbReference type="ARBA" id="ARBA00022833"/>
    </source>
</evidence>
<evidence type="ECO:0000259" key="7">
    <source>
        <dbReference type="PROSITE" id="PS50102"/>
    </source>
</evidence>
<evidence type="ECO:0000256" key="4">
    <source>
        <dbReference type="ARBA" id="ARBA00022884"/>
    </source>
</evidence>
<dbReference type="InterPro" id="IPR035979">
    <property type="entry name" value="RBD_domain_sf"/>
</dbReference>
<evidence type="ECO:0000313" key="8">
    <source>
        <dbReference type="Proteomes" id="UP000887574"/>
    </source>
</evidence>
<dbReference type="SMART" id="SM00360">
    <property type="entry name" value="RRM"/>
    <property type="match status" value="1"/>
</dbReference>
<dbReference type="GO" id="GO:0008270">
    <property type="term" value="F:zinc ion binding"/>
    <property type="evidence" value="ECO:0007669"/>
    <property type="project" value="UniProtKB-KW"/>
</dbReference>
<protein>
    <submittedName>
        <fullName evidence="9">Pre-mRNA-splicing factor RBM22</fullName>
    </submittedName>
</protein>
<dbReference type="Pfam" id="PF21369">
    <property type="entry name" value="STL11_N"/>
    <property type="match status" value="1"/>
</dbReference>
<evidence type="ECO:0000256" key="1">
    <source>
        <dbReference type="ARBA" id="ARBA00022723"/>
    </source>
</evidence>
<dbReference type="PROSITE" id="PS50102">
    <property type="entry name" value="RRM"/>
    <property type="match status" value="1"/>
</dbReference>
<feature type="domain" description="RRM" evidence="7">
    <location>
        <begin position="220"/>
        <end position="298"/>
    </location>
</feature>
<dbReference type="AlphaFoldDB" id="A0A915DVP6"/>
<evidence type="ECO:0000313" key="9">
    <source>
        <dbReference type="WBParaSite" id="jg23990"/>
    </source>
</evidence>
<dbReference type="InterPro" id="IPR000504">
    <property type="entry name" value="RRM_dom"/>
</dbReference>
<dbReference type="GO" id="GO:0071007">
    <property type="term" value="C:U2-type catalytic step 2 spliceosome"/>
    <property type="evidence" value="ECO:0007669"/>
    <property type="project" value="TreeGrafter"/>
</dbReference>
<feature type="compositionally biased region" description="Low complexity" evidence="6">
    <location>
        <begin position="354"/>
        <end position="367"/>
    </location>
</feature>
<reference evidence="9" key="1">
    <citation type="submission" date="2022-11" db="UniProtKB">
        <authorList>
            <consortium name="WormBaseParasite"/>
        </authorList>
    </citation>
    <scope>IDENTIFICATION</scope>
</reference>
<feature type="region of interest" description="Disordered" evidence="6">
    <location>
        <begin position="327"/>
        <end position="386"/>
    </location>
</feature>
<evidence type="ECO:0000256" key="5">
    <source>
        <dbReference type="PROSITE-ProRule" id="PRU00176"/>
    </source>
</evidence>
<dbReference type="Gene3D" id="3.30.70.330">
    <property type="match status" value="1"/>
</dbReference>
<proteinExistence type="predicted"/>
<dbReference type="FunFam" id="3.30.70.330:FF:000476">
    <property type="entry name" value="Zinc finger CCCH domain-containing protein 4"/>
    <property type="match status" value="1"/>
</dbReference>
<accession>A0A915DVP6</accession>
<dbReference type="SUPFAM" id="SSF54928">
    <property type="entry name" value="RNA-binding domain, RBD"/>
    <property type="match status" value="1"/>
</dbReference>
<dbReference type="GO" id="GO:0071006">
    <property type="term" value="C:U2-type catalytic step 1 spliceosome"/>
    <property type="evidence" value="ECO:0007669"/>
    <property type="project" value="TreeGrafter"/>
</dbReference>
<dbReference type="GO" id="GO:0017070">
    <property type="term" value="F:U6 snRNA binding"/>
    <property type="evidence" value="ECO:0007669"/>
    <property type="project" value="TreeGrafter"/>
</dbReference>
<keyword evidence="2" id="KW-0863">Zinc-finger</keyword>
<keyword evidence="1" id="KW-0479">Metal-binding</keyword>
<dbReference type="Proteomes" id="UP000887574">
    <property type="component" value="Unplaced"/>
</dbReference>
<organism evidence="8 9">
    <name type="scientific">Ditylenchus dipsaci</name>
    <dbReference type="NCBI Taxonomy" id="166011"/>
    <lineage>
        <taxon>Eukaryota</taxon>
        <taxon>Metazoa</taxon>
        <taxon>Ecdysozoa</taxon>
        <taxon>Nematoda</taxon>
        <taxon>Chromadorea</taxon>
        <taxon>Rhabditida</taxon>
        <taxon>Tylenchina</taxon>
        <taxon>Tylenchomorpha</taxon>
        <taxon>Sphaerularioidea</taxon>
        <taxon>Anguinidae</taxon>
        <taxon>Anguininae</taxon>
        <taxon>Ditylenchus</taxon>
    </lineage>
</organism>
<dbReference type="GO" id="GO:0036002">
    <property type="term" value="F:pre-mRNA binding"/>
    <property type="evidence" value="ECO:0007669"/>
    <property type="project" value="TreeGrafter"/>
</dbReference>
<sequence>MRHVASDEPLISCRVKLRELSAPSSICRCQKIRTLTIVRPLRTLNSNLVRNMSRQQSLSSNVKDTHGGECKICERPFTTFRWMPGKGARYKKTEVCQTCAKLKNVCQTCLLDLEYGLPVQVRDHALAIKDDMPKYGANRDYFIQNADRALAQTDGTVPGRVHAWRGVPLPSREAYRSRQSAQFQNMRDRYYGSNDPVAAKLLNRAKAMPKLTAPEDATVTTLYLGNLGRDNQLIVQEADLRDYFYQFGEIRQIHMVPQKCCAFIQFTTRTGAEVAAERTFEQLDLKPRAQIQARPASSSDLAPVPNLANPCPAPSFFGYPIDGPSSSKRSRIENLPLPPEPPSKLVVPNVPYPAASKASAGGESSSKIYYPSQDPQRLGAKGDVVD</sequence>
<name>A0A915DVP6_9BILA</name>
<evidence type="ECO:0000256" key="6">
    <source>
        <dbReference type="SAM" id="MobiDB-lite"/>
    </source>
</evidence>
<dbReference type="InterPro" id="IPR012677">
    <property type="entry name" value="Nucleotide-bd_a/b_plait_sf"/>
</dbReference>
<dbReference type="PANTHER" id="PTHR14089:SF6">
    <property type="entry name" value="PRE-MRNA-SPLICING FACTOR RBM22"/>
    <property type="match status" value="1"/>
</dbReference>
<keyword evidence="4 5" id="KW-0694">RNA-binding</keyword>
<keyword evidence="8" id="KW-1185">Reference proteome</keyword>
<evidence type="ECO:0000256" key="2">
    <source>
        <dbReference type="ARBA" id="ARBA00022771"/>
    </source>
</evidence>
<dbReference type="GO" id="GO:0000974">
    <property type="term" value="C:Prp19 complex"/>
    <property type="evidence" value="ECO:0007669"/>
    <property type="project" value="TreeGrafter"/>
</dbReference>
<keyword evidence="3" id="KW-0862">Zinc</keyword>
<dbReference type="Pfam" id="PF00076">
    <property type="entry name" value="RRM_1"/>
    <property type="match status" value="1"/>
</dbReference>
<dbReference type="InterPro" id="IPR039171">
    <property type="entry name" value="Cwc2/Slt11"/>
</dbReference>
<dbReference type="WBParaSite" id="jg23990">
    <property type="protein sequence ID" value="jg23990"/>
    <property type="gene ID" value="jg23990"/>
</dbReference>
<dbReference type="PANTHER" id="PTHR14089">
    <property type="entry name" value="PRE-MRNA-SPLICING FACTOR RBM22"/>
    <property type="match status" value="1"/>
</dbReference>